<reference evidence="5" key="2">
    <citation type="submission" date="2020-08" db="EMBL/GenBank/DDBJ databases">
        <title>Plant Genome Project.</title>
        <authorList>
            <person name="Zhang R.-G."/>
        </authorList>
    </citation>
    <scope>NUCLEOTIDE SEQUENCE</scope>
    <source>
        <strain evidence="5">Huo1</strain>
        <tissue evidence="5">Leaf</tissue>
    </source>
</reference>
<reference evidence="5" key="1">
    <citation type="submission" date="2018-01" db="EMBL/GenBank/DDBJ databases">
        <authorList>
            <person name="Mao J.F."/>
        </authorList>
    </citation>
    <scope>NUCLEOTIDE SEQUENCE</scope>
    <source>
        <strain evidence="5">Huo1</strain>
        <tissue evidence="5">Leaf</tissue>
    </source>
</reference>
<evidence type="ECO:0000313" key="5">
    <source>
        <dbReference type="EMBL" id="KAG6423767.1"/>
    </source>
</evidence>
<sequence>MGVHISTEVISHSILVESNSHCKRREMPRSRASEMPQRPYPRAPHSLRTSSSSDSDPVHPRSRTTVRSPRLSEPLNQRKLGSRIADLETQLGQAQGELKCLKDQLASAEAAKTAAQELLNKKSRKPKKVVEMEDKKESNEEFYDDVFEVPMEKAAVESKESLRDETRALKEKSREAEVVGEENAKMKMEIEELSLKLKQVNEEVEKSRANVASMKEKVEASERGKVELEMEMKRLRVQTEQWRKAADAAAAVLAGEVDKQVYGSSPEDSDDGGKRRGSGIKMFGDLWRKKGNK</sequence>
<comment type="similarity">
    <text evidence="1">Belongs to the ICR family.</text>
</comment>
<dbReference type="Proteomes" id="UP000298416">
    <property type="component" value="Unassembled WGS sequence"/>
</dbReference>
<name>A0A8X8ZZ35_SALSN</name>
<evidence type="ECO:0000313" key="6">
    <source>
        <dbReference type="Proteomes" id="UP000298416"/>
    </source>
</evidence>
<dbReference type="EMBL" id="PNBA02000005">
    <property type="protein sequence ID" value="KAG6423767.1"/>
    <property type="molecule type" value="Genomic_DNA"/>
</dbReference>
<feature type="coiled-coil region" evidence="3">
    <location>
        <begin position="84"/>
        <end position="125"/>
    </location>
</feature>
<comment type="caution">
    <text evidence="5">The sequence shown here is derived from an EMBL/GenBank/DDBJ whole genome shotgun (WGS) entry which is preliminary data.</text>
</comment>
<feature type="coiled-coil region" evidence="3">
    <location>
        <begin position="159"/>
        <end position="245"/>
    </location>
</feature>
<evidence type="ECO:0008006" key="7">
    <source>
        <dbReference type="Google" id="ProtNLM"/>
    </source>
</evidence>
<evidence type="ECO:0000256" key="1">
    <source>
        <dbReference type="ARBA" id="ARBA00009778"/>
    </source>
</evidence>
<dbReference type="PANTHER" id="PTHR34224:SF2">
    <property type="entry name" value="INTERACTOR OF CONSTITUTIVE ACTIVE ROPS 4"/>
    <property type="match status" value="1"/>
</dbReference>
<dbReference type="AlphaFoldDB" id="A0A8X8ZZ35"/>
<keyword evidence="6" id="KW-1185">Reference proteome</keyword>
<feature type="region of interest" description="Disordered" evidence="4">
    <location>
        <begin position="16"/>
        <end position="81"/>
    </location>
</feature>
<feature type="region of interest" description="Disordered" evidence="4">
    <location>
        <begin position="255"/>
        <end position="293"/>
    </location>
</feature>
<protein>
    <recommendedName>
        <fullName evidence="7">Interactor of constitutive active ROP</fullName>
    </recommendedName>
</protein>
<evidence type="ECO:0000256" key="4">
    <source>
        <dbReference type="SAM" id="MobiDB-lite"/>
    </source>
</evidence>
<keyword evidence="2 3" id="KW-0175">Coiled coil</keyword>
<accession>A0A8X8ZZ35</accession>
<dbReference type="InterPro" id="IPR029688">
    <property type="entry name" value="ICR"/>
</dbReference>
<organism evidence="5">
    <name type="scientific">Salvia splendens</name>
    <name type="common">Scarlet sage</name>
    <dbReference type="NCBI Taxonomy" id="180675"/>
    <lineage>
        <taxon>Eukaryota</taxon>
        <taxon>Viridiplantae</taxon>
        <taxon>Streptophyta</taxon>
        <taxon>Embryophyta</taxon>
        <taxon>Tracheophyta</taxon>
        <taxon>Spermatophyta</taxon>
        <taxon>Magnoliopsida</taxon>
        <taxon>eudicotyledons</taxon>
        <taxon>Gunneridae</taxon>
        <taxon>Pentapetalae</taxon>
        <taxon>asterids</taxon>
        <taxon>lamiids</taxon>
        <taxon>Lamiales</taxon>
        <taxon>Lamiaceae</taxon>
        <taxon>Nepetoideae</taxon>
        <taxon>Mentheae</taxon>
        <taxon>Salviinae</taxon>
        <taxon>Salvia</taxon>
        <taxon>Salvia subgen. Calosphace</taxon>
        <taxon>core Calosphace</taxon>
    </lineage>
</organism>
<dbReference type="PANTHER" id="PTHR34224">
    <property type="entry name" value="INTERACTOR OF CONSTITUTIVE ACTIVE ROPS 2, CHLOROPLASTIC-RELATED"/>
    <property type="match status" value="1"/>
</dbReference>
<evidence type="ECO:0000256" key="2">
    <source>
        <dbReference type="ARBA" id="ARBA00023054"/>
    </source>
</evidence>
<proteinExistence type="inferred from homology"/>
<evidence type="ECO:0000256" key="3">
    <source>
        <dbReference type="SAM" id="Coils"/>
    </source>
</evidence>
<gene>
    <name evidence="5" type="ORF">SASPL_114170</name>
</gene>